<proteinExistence type="predicted"/>
<dbReference type="OrthoDB" id="10370896at2759"/>
<name>D2V543_NAEGR</name>
<dbReference type="EMBL" id="GG738852">
    <property type="protein sequence ID" value="EFC48210.1"/>
    <property type="molecule type" value="Genomic_DNA"/>
</dbReference>
<dbReference type="KEGG" id="ngr:NAEGRDRAFT_64008"/>
<dbReference type="InParanoid" id="D2V543"/>
<dbReference type="RefSeq" id="XP_002680954.1">
    <property type="nucleotide sequence ID" value="XM_002680908.1"/>
</dbReference>
<feature type="compositionally biased region" description="Basic and acidic residues" evidence="1">
    <location>
        <begin position="157"/>
        <end position="167"/>
    </location>
</feature>
<protein>
    <submittedName>
        <fullName evidence="2">Predicted protein</fullName>
    </submittedName>
</protein>
<dbReference type="VEuPathDB" id="AmoebaDB:NAEGRDRAFT_64008"/>
<evidence type="ECO:0000313" key="3">
    <source>
        <dbReference type="Proteomes" id="UP000006671"/>
    </source>
</evidence>
<accession>D2V543</accession>
<dbReference type="AlphaFoldDB" id="D2V543"/>
<evidence type="ECO:0000256" key="1">
    <source>
        <dbReference type="SAM" id="MobiDB-lite"/>
    </source>
</evidence>
<evidence type="ECO:0000313" key="2">
    <source>
        <dbReference type="EMBL" id="EFC48210.1"/>
    </source>
</evidence>
<dbReference type="OMA" id="IEECAGQ"/>
<sequence length="275" mass="31777">MIKNVLAKPLRRYPCCNNYRNLISNNIIRVQKFEFSSSCLLRGEIPADQDVFELMNKKGVHGRRNFGTLFESKEETSKQISETKVDRKISLTEDEARKIAEKMLTIDHSIDHFRKQIEECAGQTDRTERVNSILWEMQKQNKTPDFAMKLLIQDVSEGKKPRKRYDDSQFNFNKTSEADESTDNTESSATLTVDQENSSYTLNYQATERIVIEKFVGVKPGEDHGHKSNTAPPVQKEKDFKDTNFFEPIKAALSKTRRETEESISTIFKGKFSKK</sequence>
<reference evidence="2 3" key="1">
    <citation type="journal article" date="2010" name="Cell">
        <title>The genome of Naegleria gruberi illuminates early eukaryotic versatility.</title>
        <authorList>
            <person name="Fritz-Laylin L.K."/>
            <person name="Prochnik S.E."/>
            <person name="Ginger M.L."/>
            <person name="Dacks J.B."/>
            <person name="Carpenter M.L."/>
            <person name="Field M.C."/>
            <person name="Kuo A."/>
            <person name="Paredez A."/>
            <person name="Chapman J."/>
            <person name="Pham J."/>
            <person name="Shu S."/>
            <person name="Neupane R."/>
            <person name="Cipriano M."/>
            <person name="Mancuso J."/>
            <person name="Tu H."/>
            <person name="Salamov A."/>
            <person name="Lindquist E."/>
            <person name="Shapiro H."/>
            <person name="Lucas S."/>
            <person name="Grigoriev I.V."/>
            <person name="Cande W.Z."/>
            <person name="Fulton C."/>
            <person name="Rokhsar D.S."/>
            <person name="Dawson S.C."/>
        </authorList>
    </citation>
    <scope>NUCLEOTIDE SEQUENCE [LARGE SCALE GENOMIC DNA]</scope>
    <source>
        <strain evidence="2 3">NEG-M</strain>
    </source>
</reference>
<dbReference type="Proteomes" id="UP000006671">
    <property type="component" value="Unassembled WGS sequence"/>
</dbReference>
<feature type="region of interest" description="Disordered" evidence="1">
    <location>
        <begin position="157"/>
        <end position="191"/>
    </location>
</feature>
<keyword evidence="3" id="KW-1185">Reference proteome</keyword>
<gene>
    <name evidence="2" type="ORF">NAEGRDRAFT_64008</name>
</gene>
<organism evidence="3">
    <name type="scientific">Naegleria gruberi</name>
    <name type="common">Amoeba</name>
    <dbReference type="NCBI Taxonomy" id="5762"/>
    <lineage>
        <taxon>Eukaryota</taxon>
        <taxon>Discoba</taxon>
        <taxon>Heterolobosea</taxon>
        <taxon>Tetramitia</taxon>
        <taxon>Eutetramitia</taxon>
        <taxon>Vahlkampfiidae</taxon>
        <taxon>Naegleria</taxon>
    </lineage>
</organism>
<dbReference type="GeneID" id="8849659"/>
<feature type="region of interest" description="Disordered" evidence="1">
    <location>
        <begin position="220"/>
        <end position="241"/>
    </location>
</feature>